<feature type="region of interest" description="Disordered" evidence="1">
    <location>
        <begin position="123"/>
        <end position="142"/>
    </location>
</feature>
<reference evidence="3 4" key="1">
    <citation type="journal article" date="2024" name="BMC Genomics">
        <title>Genome assembly of redclaw crayfish (Cherax quadricarinatus) provides insights into its immune adaptation and hypoxia tolerance.</title>
        <authorList>
            <person name="Liu Z."/>
            <person name="Zheng J."/>
            <person name="Li H."/>
            <person name="Fang K."/>
            <person name="Wang S."/>
            <person name="He J."/>
            <person name="Zhou D."/>
            <person name="Weng S."/>
            <person name="Chi M."/>
            <person name="Gu Z."/>
            <person name="He J."/>
            <person name="Li F."/>
            <person name="Wang M."/>
        </authorList>
    </citation>
    <scope>NUCLEOTIDE SEQUENCE [LARGE SCALE GENOMIC DNA]</scope>
    <source>
        <strain evidence="3">ZL_2023a</strain>
    </source>
</reference>
<dbReference type="Gene3D" id="1.20.1070.10">
    <property type="entry name" value="Rhodopsin 7-helix transmembrane proteins"/>
    <property type="match status" value="1"/>
</dbReference>
<accession>A0AAW0YMS4</accession>
<evidence type="ECO:0000256" key="1">
    <source>
        <dbReference type="SAM" id="MobiDB-lite"/>
    </source>
</evidence>
<keyword evidence="4" id="KW-1185">Reference proteome</keyword>
<sequence>GRHKCREVWPSLAVERIFTLMLTATLLLVPLVVMAAAYLRVVRTLWLGAQMHTPAGGTSAVTSHAGLKTSVLQHCSSNRVPPPPNTRISVRFRKIPPAARDYERGTHFSPVGGKEQVFSLVQITRQRREEKPNGDSTSTTPP</sequence>
<protein>
    <submittedName>
        <fullName evidence="3">Uncharacterized protein</fullName>
    </submittedName>
</protein>
<evidence type="ECO:0000256" key="2">
    <source>
        <dbReference type="SAM" id="Phobius"/>
    </source>
</evidence>
<dbReference type="Proteomes" id="UP001445076">
    <property type="component" value="Unassembled WGS sequence"/>
</dbReference>
<comment type="caution">
    <text evidence="3">The sequence shown here is derived from an EMBL/GenBank/DDBJ whole genome shotgun (WGS) entry which is preliminary data.</text>
</comment>
<keyword evidence="2" id="KW-0472">Membrane</keyword>
<feature type="transmembrane region" description="Helical" evidence="2">
    <location>
        <begin position="17"/>
        <end position="39"/>
    </location>
</feature>
<gene>
    <name evidence="3" type="ORF">OTU49_002936</name>
</gene>
<evidence type="ECO:0000313" key="3">
    <source>
        <dbReference type="EMBL" id="KAK8753168.1"/>
    </source>
</evidence>
<feature type="non-terminal residue" evidence="3">
    <location>
        <position position="1"/>
    </location>
</feature>
<keyword evidence="2" id="KW-1133">Transmembrane helix</keyword>
<evidence type="ECO:0000313" key="4">
    <source>
        <dbReference type="Proteomes" id="UP001445076"/>
    </source>
</evidence>
<proteinExistence type="predicted"/>
<name>A0AAW0YMS4_CHEQU</name>
<dbReference type="EMBL" id="JARKIK010000003">
    <property type="protein sequence ID" value="KAK8753168.1"/>
    <property type="molecule type" value="Genomic_DNA"/>
</dbReference>
<organism evidence="3 4">
    <name type="scientific">Cherax quadricarinatus</name>
    <name type="common">Australian red claw crayfish</name>
    <dbReference type="NCBI Taxonomy" id="27406"/>
    <lineage>
        <taxon>Eukaryota</taxon>
        <taxon>Metazoa</taxon>
        <taxon>Ecdysozoa</taxon>
        <taxon>Arthropoda</taxon>
        <taxon>Crustacea</taxon>
        <taxon>Multicrustacea</taxon>
        <taxon>Malacostraca</taxon>
        <taxon>Eumalacostraca</taxon>
        <taxon>Eucarida</taxon>
        <taxon>Decapoda</taxon>
        <taxon>Pleocyemata</taxon>
        <taxon>Astacidea</taxon>
        <taxon>Parastacoidea</taxon>
        <taxon>Parastacidae</taxon>
        <taxon>Cherax</taxon>
    </lineage>
</organism>
<keyword evidence="2" id="KW-0812">Transmembrane</keyword>
<dbReference type="AlphaFoldDB" id="A0AAW0YMS4"/>
<feature type="non-terminal residue" evidence="3">
    <location>
        <position position="142"/>
    </location>
</feature>